<keyword evidence="4" id="KW-0238">DNA-binding</keyword>
<dbReference type="EMBL" id="JABEZW010000012">
    <property type="protein sequence ID" value="MBA0781190.1"/>
    <property type="molecule type" value="Genomic_DNA"/>
</dbReference>
<feature type="domain" description="C3H1-type" evidence="7">
    <location>
        <begin position="37"/>
        <end position="65"/>
    </location>
</feature>
<feature type="compositionally biased region" description="Polar residues" evidence="6">
    <location>
        <begin position="112"/>
        <end position="124"/>
    </location>
</feature>
<proteinExistence type="predicted"/>
<keyword evidence="9" id="KW-1185">Reference proteome</keyword>
<dbReference type="GO" id="GO:0003677">
    <property type="term" value="F:DNA binding"/>
    <property type="evidence" value="ECO:0007669"/>
    <property type="project" value="UniProtKB-KW"/>
</dbReference>
<evidence type="ECO:0000256" key="2">
    <source>
        <dbReference type="ARBA" id="ARBA00022771"/>
    </source>
</evidence>
<dbReference type="PANTHER" id="PTHR12506">
    <property type="entry name" value="PROTEIN PHOSPHATASE RELATED"/>
    <property type="match status" value="1"/>
</dbReference>
<dbReference type="InterPro" id="IPR000571">
    <property type="entry name" value="Znf_CCCH"/>
</dbReference>
<name>A0A7J9F7A6_9ROSI</name>
<evidence type="ECO:0000256" key="4">
    <source>
        <dbReference type="ARBA" id="ARBA00023125"/>
    </source>
</evidence>
<organism evidence="8 9">
    <name type="scientific">Gossypium trilobum</name>
    <dbReference type="NCBI Taxonomy" id="34281"/>
    <lineage>
        <taxon>Eukaryota</taxon>
        <taxon>Viridiplantae</taxon>
        <taxon>Streptophyta</taxon>
        <taxon>Embryophyta</taxon>
        <taxon>Tracheophyta</taxon>
        <taxon>Spermatophyta</taxon>
        <taxon>Magnoliopsida</taxon>
        <taxon>eudicotyledons</taxon>
        <taxon>Gunneridae</taxon>
        <taxon>Pentapetalae</taxon>
        <taxon>rosids</taxon>
        <taxon>malvids</taxon>
        <taxon>Malvales</taxon>
        <taxon>Malvaceae</taxon>
        <taxon>Malvoideae</taxon>
        <taxon>Gossypium</taxon>
    </lineage>
</organism>
<reference evidence="8 9" key="1">
    <citation type="journal article" date="2019" name="Genome Biol. Evol.">
        <title>Insights into the evolution of the New World diploid cottons (Gossypium, subgenus Houzingenia) based on genome sequencing.</title>
        <authorList>
            <person name="Grover C.E."/>
            <person name="Arick M.A. 2nd"/>
            <person name="Thrash A."/>
            <person name="Conover J.L."/>
            <person name="Sanders W.S."/>
            <person name="Peterson D.G."/>
            <person name="Frelichowski J.E."/>
            <person name="Scheffler J.A."/>
            <person name="Scheffler B.E."/>
            <person name="Wendel J.F."/>
        </authorList>
    </citation>
    <scope>NUCLEOTIDE SEQUENCE [LARGE SCALE GENOMIC DNA]</scope>
    <source>
        <strain evidence="8">8</strain>
        <tissue evidence="8">Leaf</tissue>
    </source>
</reference>
<dbReference type="SUPFAM" id="SSF90229">
    <property type="entry name" value="CCCH zinc finger"/>
    <property type="match status" value="1"/>
</dbReference>
<dbReference type="AlphaFoldDB" id="A0A7J9F7A6"/>
<dbReference type="InterPro" id="IPR050974">
    <property type="entry name" value="Plant_ZF_CCCH"/>
</dbReference>
<evidence type="ECO:0000256" key="1">
    <source>
        <dbReference type="ARBA" id="ARBA00022723"/>
    </source>
</evidence>
<dbReference type="Gene3D" id="4.10.1000.10">
    <property type="entry name" value="Zinc finger, CCCH-type"/>
    <property type="match status" value="1"/>
</dbReference>
<keyword evidence="3 5" id="KW-0862">Zinc</keyword>
<evidence type="ECO:0000256" key="5">
    <source>
        <dbReference type="PROSITE-ProRule" id="PRU00723"/>
    </source>
</evidence>
<feature type="zinc finger region" description="C3H1-type" evidence="5">
    <location>
        <begin position="37"/>
        <end position="65"/>
    </location>
</feature>
<evidence type="ECO:0000259" key="7">
    <source>
        <dbReference type="PROSITE" id="PS50103"/>
    </source>
</evidence>
<keyword evidence="1 5" id="KW-0479">Metal-binding</keyword>
<sequence>MKTGDCKFGAVCRFHHPRERVLPAPDCILSPIGLPLRPGEPLCIFYSRYGICKFGPSCKFNHPMGVFTFNYSASSPFEAPVHRLLGSSSGSGGINLSSEGLVEAGSTKSRRLSLSENRQLSSSDDSIDTEG</sequence>
<dbReference type="SMART" id="SM00356">
    <property type="entry name" value="ZnF_C3H1"/>
    <property type="match status" value="2"/>
</dbReference>
<dbReference type="Pfam" id="PF00642">
    <property type="entry name" value="zf-CCCH"/>
    <property type="match status" value="2"/>
</dbReference>
<protein>
    <recommendedName>
        <fullName evidence="7">C3H1-type domain-containing protein</fullName>
    </recommendedName>
</protein>
<dbReference type="PANTHER" id="PTHR12506:SF18">
    <property type="entry name" value="ZINC FINGER CCCH DOMAIN-CONTAINING PROTEIN 33-RELATED"/>
    <property type="match status" value="1"/>
</dbReference>
<accession>A0A7J9F7A6</accession>
<dbReference type="PROSITE" id="PS50103">
    <property type="entry name" value="ZF_C3H1"/>
    <property type="match status" value="2"/>
</dbReference>
<comment type="caution">
    <text evidence="8">The sequence shown here is derived from an EMBL/GenBank/DDBJ whole genome shotgun (WGS) entry which is preliminary data.</text>
</comment>
<evidence type="ECO:0000313" key="8">
    <source>
        <dbReference type="EMBL" id="MBA0781190.1"/>
    </source>
</evidence>
<keyword evidence="2 5" id="KW-0863">Zinc-finger</keyword>
<evidence type="ECO:0000256" key="6">
    <source>
        <dbReference type="SAM" id="MobiDB-lite"/>
    </source>
</evidence>
<evidence type="ECO:0000313" key="9">
    <source>
        <dbReference type="Proteomes" id="UP000593568"/>
    </source>
</evidence>
<feature type="region of interest" description="Disordered" evidence="6">
    <location>
        <begin position="101"/>
        <end position="131"/>
    </location>
</feature>
<dbReference type="InterPro" id="IPR036855">
    <property type="entry name" value="Znf_CCCH_sf"/>
</dbReference>
<feature type="domain" description="C3H1-type" evidence="7">
    <location>
        <begin position="1"/>
        <end position="19"/>
    </location>
</feature>
<evidence type="ECO:0000256" key="3">
    <source>
        <dbReference type="ARBA" id="ARBA00022833"/>
    </source>
</evidence>
<dbReference type="Proteomes" id="UP000593568">
    <property type="component" value="Unassembled WGS sequence"/>
</dbReference>
<feature type="zinc finger region" description="C3H1-type" evidence="5">
    <location>
        <begin position="1"/>
        <end position="19"/>
    </location>
</feature>
<dbReference type="GO" id="GO:0003729">
    <property type="term" value="F:mRNA binding"/>
    <property type="evidence" value="ECO:0007669"/>
    <property type="project" value="TreeGrafter"/>
</dbReference>
<gene>
    <name evidence="8" type="ORF">Gotri_002139</name>
</gene>
<dbReference type="GO" id="GO:0008270">
    <property type="term" value="F:zinc ion binding"/>
    <property type="evidence" value="ECO:0007669"/>
    <property type="project" value="UniProtKB-KW"/>
</dbReference>